<keyword evidence="2" id="KW-1185">Reference proteome</keyword>
<evidence type="ECO:0000313" key="1">
    <source>
        <dbReference type="EMBL" id="CAL2090051.1"/>
    </source>
</evidence>
<dbReference type="EMBL" id="CAXIXY010000005">
    <property type="protein sequence ID" value="CAL2090051.1"/>
    <property type="molecule type" value="Genomic_DNA"/>
</dbReference>
<name>A0ABM9P3F9_9FLAO</name>
<comment type="caution">
    <text evidence="1">The sequence shown here is derived from an EMBL/GenBank/DDBJ whole genome shotgun (WGS) entry which is preliminary data.</text>
</comment>
<evidence type="ECO:0000313" key="2">
    <source>
        <dbReference type="Proteomes" id="UP001497416"/>
    </source>
</evidence>
<accession>A0ABM9P3F9</accession>
<reference evidence="1 2" key="1">
    <citation type="submission" date="2024-05" db="EMBL/GenBank/DDBJ databases">
        <authorList>
            <person name="Duchaud E."/>
        </authorList>
    </citation>
    <scope>NUCLEOTIDE SEQUENCE [LARGE SCALE GENOMIC DNA]</scope>
    <source>
        <strain evidence="1">Ena-SAMPLE-TAB-13-05-2024-13:56:06:370-140302</strain>
    </source>
</reference>
<sequence>MKKLFRFICKIFCSGNVGPDPGKPKRLLTYKKIVTMLHGYDRTRFELLVNELGFEDTRVNTFDFYELKNYLNFMEKEAKEKNIKLKGISFIKGVYNDENAPNRELKDYENLIYIPTTLINGKEVQVDVLNSSKDKLVTFKEMLEKYNYEWRYDNKENFKLKSGKKEEKTVFKSMVMRDGLSDEESSAGNYGHLSPPLN</sequence>
<dbReference type="Proteomes" id="UP001497416">
    <property type="component" value="Unassembled WGS sequence"/>
</dbReference>
<protein>
    <submittedName>
        <fullName evidence="1">Uncharacterized protein</fullName>
    </submittedName>
</protein>
<gene>
    <name evidence="1" type="ORF">T190607A01A_30445</name>
</gene>
<dbReference type="RefSeq" id="WP_348712864.1">
    <property type="nucleotide sequence ID" value="NZ_CAXIXY010000005.1"/>
</dbReference>
<proteinExistence type="predicted"/>
<organism evidence="1 2">
    <name type="scientific">Tenacibaculum platacis</name>
    <dbReference type="NCBI Taxonomy" id="3137852"/>
    <lineage>
        <taxon>Bacteria</taxon>
        <taxon>Pseudomonadati</taxon>
        <taxon>Bacteroidota</taxon>
        <taxon>Flavobacteriia</taxon>
        <taxon>Flavobacteriales</taxon>
        <taxon>Flavobacteriaceae</taxon>
        <taxon>Tenacibaculum</taxon>
    </lineage>
</organism>